<sequence length="60" mass="7267">LKHIKKERYYTIYLLYFFHHVNRAIWKDLEDAGFSEIKLTHIEAPLNFMIKPHIMGHAVK</sequence>
<dbReference type="Proteomes" id="UP000694557">
    <property type="component" value="Unassembled WGS sequence"/>
</dbReference>
<name>A0A8C7MK43_ONCKI</name>
<reference evidence="1" key="1">
    <citation type="submission" date="2025-08" db="UniProtKB">
        <authorList>
            <consortium name="Ensembl"/>
        </authorList>
    </citation>
    <scope>IDENTIFICATION</scope>
</reference>
<protein>
    <submittedName>
        <fullName evidence="1">Uncharacterized protein</fullName>
    </submittedName>
</protein>
<dbReference type="AlphaFoldDB" id="A0A8C7MK43"/>
<proteinExistence type="predicted"/>
<organism evidence="1 2">
    <name type="scientific">Oncorhynchus kisutch</name>
    <name type="common">Coho salmon</name>
    <name type="synonym">Salmo kisutch</name>
    <dbReference type="NCBI Taxonomy" id="8019"/>
    <lineage>
        <taxon>Eukaryota</taxon>
        <taxon>Metazoa</taxon>
        <taxon>Chordata</taxon>
        <taxon>Craniata</taxon>
        <taxon>Vertebrata</taxon>
        <taxon>Euteleostomi</taxon>
        <taxon>Actinopterygii</taxon>
        <taxon>Neopterygii</taxon>
        <taxon>Teleostei</taxon>
        <taxon>Protacanthopterygii</taxon>
        <taxon>Salmoniformes</taxon>
        <taxon>Salmonidae</taxon>
        <taxon>Salmoninae</taxon>
        <taxon>Oncorhynchus</taxon>
    </lineage>
</organism>
<evidence type="ECO:0000313" key="2">
    <source>
        <dbReference type="Proteomes" id="UP000694557"/>
    </source>
</evidence>
<dbReference type="GeneTree" id="ENSGT01060000253399"/>
<accession>A0A8C7MK43</accession>
<reference evidence="1" key="2">
    <citation type="submission" date="2025-09" db="UniProtKB">
        <authorList>
            <consortium name="Ensembl"/>
        </authorList>
    </citation>
    <scope>IDENTIFICATION</scope>
</reference>
<evidence type="ECO:0000313" key="1">
    <source>
        <dbReference type="Ensembl" id="ENSOKIP00005060652.1"/>
    </source>
</evidence>
<keyword evidence="2" id="KW-1185">Reference proteome</keyword>
<dbReference type="Ensembl" id="ENSOKIT00005064472.1">
    <property type="protein sequence ID" value="ENSOKIP00005060652.1"/>
    <property type="gene ID" value="ENSOKIG00005026017.1"/>
</dbReference>